<dbReference type="GO" id="GO:0005783">
    <property type="term" value="C:endoplasmic reticulum"/>
    <property type="evidence" value="ECO:0007669"/>
    <property type="project" value="TreeGrafter"/>
</dbReference>
<organism evidence="11 12">
    <name type="scientific">Podila minutissima</name>
    <dbReference type="NCBI Taxonomy" id="64525"/>
    <lineage>
        <taxon>Eukaryota</taxon>
        <taxon>Fungi</taxon>
        <taxon>Fungi incertae sedis</taxon>
        <taxon>Mucoromycota</taxon>
        <taxon>Mortierellomycotina</taxon>
        <taxon>Mortierellomycetes</taxon>
        <taxon>Mortierellales</taxon>
        <taxon>Mortierellaceae</taxon>
        <taxon>Podila</taxon>
    </lineage>
</organism>
<comment type="cofactor">
    <cofactor evidence="1 6">
        <name>Ca(2+)</name>
        <dbReference type="ChEBI" id="CHEBI:29108"/>
    </cofactor>
</comment>
<evidence type="ECO:0000256" key="3">
    <source>
        <dbReference type="ARBA" id="ARBA00007658"/>
    </source>
</evidence>
<dbReference type="Gene3D" id="1.50.10.10">
    <property type="match status" value="2"/>
</dbReference>
<evidence type="ECO:0000256" key="10">
    <source>
        <dbReference type="SAM" id="Phobius"/>
    </source>
</evidence>
<keyword evidence="10" id="KW-1133">Transmembrane helix</keyword>
<keyword evidence="6" id="KW-0106">Calcium</keyword>
<keyword evidence="10" id="KW-0472">Membrane</keyword>
<dbReference type="GO" id="GO:0036503">
    <property type="term" value="P:ERAD pathway"/>
    <property type="evidence" value="ECO:0007669"/>
    <property type="project" value="UniProtKB-ARBA"/>
</dbReference>
<comment type="similarity">
    <text evidence="3 8">Belongs to the glycosyl hydrolase 47 family.</text>
</comment>
<evidence type="ECO:0000313" key="12">
    <source>
        <dbReference type="Proteomes" id="UP000696485"/>
    </source>
</evidence>
<feature type="binding site" evidence="6">
    <location>
        <position position="641"/>
    </location>
    <ligand>
        <name>Ca(2+)</name>
        <dbReference type="ChEBI" id="CHEBI:29108"/>
    </ligand>
</feature>
<dbReference type="PANTHER" id="PTHR11742:SF103">
    <property type="entry name" value="ENDOPLASMIC RETICULUM MANNOSIDASE MNL2-RELATED"/>
    <property type="match status" value="1"/>
</dbReference>
<dbReference type="GO" id="GO:0005975">
    <property type="term" value="P:carbohydrate metabolic process"/>
    <property type="evidence" value="ECO:0007669"/>
    <property type="project" value="InterPro"/>
</dbReference>
<dbReference type="InterPro" id="IPR050749">
    <property type="entry name" value="Glycosyl_Hydrolase_47"/>
</dbReference>
<dbReference type="InterPro" id="IPR036026">
    <property type="entry name" value="Seven-hairpin_glycosidases"/>
</dbReference>
<keyword evidence="6" id="KW-0479">Metal-binding</keyword>
<feature type="compositionally biased region" description="Low complexity" evidence="9">
    <location>
        <begin position="73"/>
        <end position="86"/>
    </location>
</feature>
<sequence>MTDPSYSRQSSDATHPLLIDSDDDNDPRNNSAGSSPSSTSSSSSSKRWTSDPERALGSELFKDTPQPTRITISTRSPLSFSSPTTPSVLTKPLSFFASLRRVFKRNPTTVIGGRYTVSLRQVFGLFAALATISLLVSINGLWNSRSAAGSWIRDIIGPFMHHGPTTYIYDPAAIAAERANYLPLRYGLDLAPTDEAVVRERHERVRGKGTKTSLKMIQAPMQNETPSEQKERERRLQRVRDGFEHAWQGYRRYAWGHDEIRPVSGWTKDSFNGWGATMVDALDTLIIMGFDREFDEAVEWIITSLKFEKDPAQKLHFFETGIRYLGGLLSAYDLSGEKVLLDKAVELANYLLNAFQYGTFPVGQVTTDPKHTPRAQLFVLAEVGTIQLEFTRLSQLTGKPVYEQKALDVFRTLAKMITELPGLYPSIVKDDPDSTYSNYRATVSSGVDSFYEYLLKEWIILDGKDDLYRDMFLSTVDSIQKYMVSRPSTGSQEFAILGAVSSKDKSINPQMGHLACFMAGSLAMGSSYFDRPQDLTLARQVTEACFLSYQYLLRPETIESVWILYRMTGEMKYQDMAWEMFESMERSCRTKIAYSGLRNVNRPGSYDDKMESFFFAETMKYYYLIFSTTDVISLDSFVLNTEAHPIRRI</sequence>
<comment type="pathway">
    <text evidence="2">Protein modification; protein glycosylation.</text>
</comment>
<dbReference type="EC" id="3.2.1.-" evidence="8"/>
<feature type="compositionally biased region" description="Low complexity" evidence="9">
    <location>
        <begin position="28"/>
        <end position="45"/>
    </location>
</feature>
<reference evidence="11" key="1">
    <citation type="journal article" date="2020" name="Fungal Divers.">
        <title>Resolving the Mortierellaceae phylogeny through synthesis of multi-gene phylogenetics and phylogenomics.</title>
        <authorList>
            <person name="Vandepol N."/>
            <person name="Liber J."/>
            <person name="Desiro A."/>
            <person name="Na H."/>
            <person name="Kennedy M."/>
            <person name="Barry K."/>
            <person name="Grigoriev I.V."/>
            <person name="Miller A.N."/>
            <person name="O'Donnell K."/>
            <person name="Stajich J.E."/>
            <person name="Bonito G."/>
        </authorList>
    </citation>
    <scope>NUCLEOTIDE SEQUENCE</scope>
    <source>
        <strain evidence="11">NVP1</strain>
    </source>
</reference>
<dbReference type="GO" id="GO:0005509">
    <property type="term" value="F:calcium ion binding"/>
    <property type="evidence" value="ECO:0007669"/>
    <property type="project" value="InterPro"/>
</dbReference>
<dbReference type="InterPro" id="IPR012341">
    <property type="entry name" value="6hp_glycosidase-like_sf"/>
</dbReference>
<keyword evidence="10" id="KW-0812">Transmembrane</keyword>
<keyword evidence="4 8" id="KW-0378">Hydrolase</keyword>
<dbReference type="Proteomes" id="UP000696485">
    <property type="component" value="Unassembled WGS sequence"/>
</dbReference>
<feature type="compositionally biased region" description="Basic and acidic residues" evidence="9">
    <location>
        <begin position="48"/>
        <end position="62"/>
    </location>
</feature>
<feature type="compositionally biased region" description="Polar residues" evidence="9">
    <location>
        <begin position="1"/>
        <end position="13"/>
    </location>
</feature>
<accession>A0A9P5SJ89</accession>
<comment type="caution">
    <text evidence="11">The sequence shown here is derived from an EMBL/GenBank/DDBJ whole genome shotgun (WGS) entry which is preliminary data.</text>
</comment>
<dbReference type="InterPro" id="IPR001382">
    <property type="entry name" value="Glyco_hydro_47"/>
</dbReference>
<evidence type="ECO:0000256" key="1">
    <source>
        <dbReference type="ARBA" id="ARBA00001913"/>
    </source>
</evidence>
<feature type="region of interest" description="Disordered" evidence="9">
    <location>
        <begin position="1"/>
        <end position="86"/>
    </location>
</feature>
<dbReference type="GO" id="GO:0004571">
    <property type="term" value="F:mannosyl-oligosaccharide 1,2-alpha-mannosidase activity"/>
    <property type="evidence" value="ECO:0007669"/>
    <property type="project" value="InterPro"/>
</dbReference>
<keyword evidence="12" id="KW-1185">Reference proteome</keyword>
<evidence type="ECO:0000256" key="4">
    <source>
        <dbReference type="ARBA" id="ARBA00022801"/>
    </source>
</evidence>
<evidence type="ECO:0000256" key="7">
    <source>
        <dbReference type="PIRSR" id="PIRSR601382-3"/>
    </source>
</evidence>
<dbReference type="PANTHER" id="PTHR11742">
    <property type="entry name" value="MANNOSYL-OLIGOSACCHARIDE ALPHA-1,2-MANNOSIDASE-RELATED"/>
    <property type="match status" value="1"/>
</dbReference>
<keyword evidence="5 7" id="KW-1015">Disulfide bond</keyword>
<gene>
    <name evidence="11" type="ORF">BG006_006078</name>
</gene>
<evidence type="ECO:0000256" key="8">
    <source>
        <dbReference type="RuleBase" id="RU361193"/>
    </source>
</evidence>
<proteinExistence type="inferred from homology"/>
<dbReference type="SUPFAM" id="SSF48225">
    <property type="entry name" value="Seven-hairpin glycosidases"/>
    <property type="match status" value="1"/>
</dbReference>
<dbReference type="AlphaFoldDB" id="A0A9P5SJ89"/>
<evidence type="ECO:0000256" key="9">
    <source>
        <dbReference type="SAM" id="MobiDB-lite"/>
    </source>
</evidence>
<name>A0A9P5SJ89_9FUNG</name>
<dbReference type="Pfam" id="PF01532">
    <property type="entry name" value="Glyco_hydro_47"/>
    <property type="match status" value="1"/>
</dbReference>
<dbReference type="EMBL" id="JAAAUY010000353">
    <property type="protein sequence ID" value="KAF9331046.1"/>
    <property type="molecule type" value="Genomic_DNA"/>
</dbReference>
<keyword evidence="8" id="KW-0326">Glycosidase</keyword>
<dbReference type="GO" id="GO:0016020">
    <property type="term" value="C:membrane"/>
    <property type="evidence" value="ECO:0007669"/>
    <property type="project" value="InterPro"/>
</dbReference>
<feature type="disulfide bond" evidence="7">
    <location>
        <begin position="516"/>
        <end position="545"/>
    </location>
</feature>
<evidence type="ECO:0000313" key="11">
    <source>
        <dbReference type="EMBL" id="KAF9331046.1"/>
    </source>
</evidence>
<evidence type="ECO:0000256" key="2">
    <source>
        <dbReference type="ARBA" id="ARBA00004922"/>
    </source>
</evidence>
<evidence type="ECO:0000256" key="6">
    <source>
        <dbReference type="PIRSR" id="PIRSR601382-2"/>
    </source>
</evidence>
<feature type="transmembrane region" description="Helical" evidence="10">
    <location>
        <begin position="122"/>
        <end position="142"/>
    </location>
</feature>
<dbReference type="PRINTS" id="PR00747">
    <property type="entry name" value="GLYHDRLASE47"/>
</dbReference>
<protein>
    <recommendedName>
        <fullName evidence="8">alpha-1,2-Mannosidase</fullName>
        <ecNumber evidence="8">3.2.1.-</ecNumber>
    </recommendedName>
</protein>
<evidence type="ECO:0000256" key="5">
    <source>
        <dbReference type="ARBA" id="ARBA00023157"/>
    </source>
</evidence>